<dbReference type="AlphaFoldDB" id="A0A835BFL4"/>
<protein>
    <submittedName>
        <fullName evidence="1">Uncharacterized protein</fullName>
    </submittedName>
</protein>
<evidence type="ECO:0000313" key="1">
    <source>
        <dbReference type="EMBL" id="KAF8697407.1"/>
    </source>
</evidence>
<sequence length="92" mass="10063">MTMGPMLQKDLNLSNQPDAVMGVKRSYPNAAAAYVDVRDVAHARVLAYETPSAAGCYLCAGVVLHRAQLVSMLRDLFPEYPVTAKYSTFNIP</sequence>
<gene>
    <name evidence="1" type="ORF">HU200_036007</name>
</gene>
<accession>A0A835BFL4</accession>
<dbReference type="Proteomes" id="UP000636709">
    <property type="component" value="Unassembled WGS sequence"/>
</dbReference>
<dbReference type="InterPro" id="IPR036291">
    <property type="entry name" value="NAD(P)-bd_dom_sf"/>
</dbReference>
<evidence type="ECO:0000313" key="2">
    <source>
        <dbReference type="Proteomes" id="UP000636709"/>
    </source>
</evidence>
<dbReference type="SUPFAM" id="SSF51735">
    <property type="entry name" value="NAD(P)-binding Rossmann-fold domains"/>
    <property type="match status" value="1"/>
</dbReference>
<name>A0A835BFL4_9POAL</name>
<comment type="caution">
    <text evidence="1">The sequence shown here is derived from an EMBL/GenBank/DDBJ whole genome shotgun (WGS) entry which is preliminary data.</text>
</comment>
<reference evidence="1" key="1">
    <citation type="submission" date="2020-07" db="EMBL/GenBank/DDBJ databases">
        <title>Genome sequence and genetic diversity analysis of an under-domesticated orphan crop, white fonio (Digitaria exilis).</title>
        <authorList>
            <person name="Bennetzen J.L."/>
            <person name="Chen S."/>
            <person name="Ma X."/>
            <person name="Wang X."/>
            <person name="Yssel A.E.J."/>
            <person name="Chaluvadi S.R."/>
            <person name="Johnson M."/>
            <person name="Gangashetty P."/>
            <person name="Hamidou F."/>
            <person name="Sanogo M.D."/>
            <person name="Zwaenepoel A."/>
            <person name="Wallace J."/>
            <person name="Van De Peer Y."/>
            <person name="Van Deynze A."/>
        </authorList>
    </citation>
    <scope>NUCLEOTIDE SEQUENCE</scope>
    <source>
        <tissue evidence="1">Leaves</tissue>
    </source>
</reference>
<dbReference type="Gene3D" id="3.40.50.720">
    <property type="entry name" value="NAD(P)-binding Rossmann-like Domain"/>
    <property type="match status" value="1"/>
</dbReference>
<organism evidence="1 2">
    <name type="scientific">Digitaria exilis</name>
    <dbReference type="NCBI Taxonomy" id="1010633"/>
    <lineage>
        <taxon>Eukaryota</taxon>
        <taxon>Viridiplantae</taxon>
        <taxon>Streptophyta</taxon>
        <taxon>Embryophyta</taxon>
        <taxon>Tracheophyta</taxon>
        <taxon>Spermatophyta</taxon>
        <taxon>Magnoliopsida</taxon>
        <taxon>Liliopsida</taxon>
        <taxon>Poales</taxon>
        <taxon>Poaceae</taxon>
        <taxon>PACMAD clade</taxon>
        <taxon>Panicoideae</taxon>
        <taxon>Panicodae</taxon>
        <taxon>Paniceae</taxon>
        <taxon>Anthephorinae</taxon>
        <taxon>Digitaria</taxon>
    </lineage>
</organism>
<dbReference type="OrthoDB" id="2735536at2759"/>
<proteinExistence type="predicted"/>
<keyword evidence="2" id="KW-1185">Reference proteome</keyword>
<dbReference type="EMBL" id="JACEFO010001874">
    <property type="protein sequence ID" value="KAF8697407.1"/>
    <property type="molecule type" value="Genomic_DNA"/>
</dbReference>